<dbReference type="RefSeq" id="WP_066669729.1">
    <property type="nucleotide sequence ID" value="NZ_LYVF01000177.1"/>
</dbReference>
<dbReference type="AlphaFoldDB" id="A0A1B7LCG8"/>
<gene>
    <name evidence="1" type="ORF">A6M21_00655</name>
</gene>
<comment type="caution">
    <text evidence="1">The sequence shown here is derived from an EMBL/GenBank/DDBJ whole genome shotgun (WGS) entry which is preliminary data.</text>
</comment>
<dbReference type="Proteomes" id="UP000078532">
    <property type="component" value="Unassembled WGS sequence"/>
</dbReference>
<dbReference type="InterPro" id="IPR019117">
    <property type="entry name" value="CRISPR-assoc_protein_Cmr3"/>
</dbReference>
<name>A0A1B7LCG8_9FIRM</name>
<evidence type="ECO:0000313" key="1">
    <source>
        <dbReference type="EMBL" id="OAT80419.1"/>
    </source>
</evidence>
<keyword evidence="2" id="KW-1185">Reference proteome</keyword>
<proteinExistence type="predicted"/>
<dbReference type="CDD" id="cd09748">
    <property type="entry name" value="Cmr3_III-B"/>
    <property type="match status" value="1"/>
</dbReference>
<organism evidence="1 2">
    <name type="scientific">Desulfotomaculum copahuensis</name>
    <dbReference type="NCBI Taxonomy" id="1838280"/>
    <lineage>
        <taxon>Bacteria</taxon>
        <taxon>Bacillati</taxon>
        <taxon>Bacillota</taxon>
        <taxon>Clostridia</taxon>
        <taxon>Eubacteriales</taxon>
        <taxon>Desulfotomaculaceae</taxon>
        <taxon>Desulfotomaculum</taxon>
    </lineage>
</organism>
<dbReference type="Pfam" id="PF09700">
    <property type="entry name" value="Cas_Cmr3"/>
    <property type="match status" value="1"/>
</dbReference>
<sequence>MDFSGRLWLFRAMDTFFFRDASPFNAGEGGQTGARSMFPPFMSTLQGAVRITLAAERGWAPERPEEWPPELGTPDDLGRVELRGPYLLKGEVLLFPMSLHILHKEDPAGGKGTYARLKPGEEVKCDLGRVRLPVSQNSLSGAKPLEDAWLDVEGMQDVLNGGLPGSNHVYRTDRLWREENRVGIERDKKSRTAAEKKLYSCVHIRPQKELVLAVLVSGIPEDWHPGAGRVVRLGGEGRMARVEVKRQGVELPDAPELKPAGGVVRFTVTLITPGRYAVEKMPEVIRKGPPGVPGECVSACIGKLLTVGGWDSLKRRSRPAEPVIPAGSTWFFEANESDLAEIMSLHRKTDGTNWGYGQMLLGRWEE</sequence>
<dbReference type="Gene3D" id="2.60.40.4350">
    <property type="match status" value="1"/>
</dbReference>
<dbReference type="STRING" id="1838280.A6M21_00655"/>
<dbReference type="Gene3D" id="3.30.70.2940">
    <property type="match status" value="1"/>
</dbReference>
<dbReference type="EMBL" id="LYVF01000177">
    <property type="protein sequence ID" value="OAT80419.1"/>
    <property type="molecule type" value="Genomic_DNA"/>
</dbReference>
<reference evidence="1 2" key="1">
    <citation type="submission" date="2016-04" db="EMBL/GenBank/DDBJ databases">
        <authorList>
            <person name="Evans L.H."/>
            <person name="Alamgir A."/>
            <person name="Owens N."/>
            <person name="Weber N.D."/>
            <person name="Virtaneva K."/>
            <person name="Barbian K."/>
            <person name="Babar A."/>
            <person name="Rosenke K."/>
        </authorList>
    </citation>
    <scope>NUCLEOTIDE SEQUENCE [LARGE SCALE GENOMIC DNA]</scope>
    <source>
        <strain evidence="1 2">LMa1</strain>
    </source>
</reference>
<evidence type="ECO:0000313" key="2">
    <source>
        <dbReference type="Proteomes" id="UP000078532"/>
    </source>
</evidence>
<evidence type="ECO:0008006" key="3">
    <source>
        <dbReference type="Google" id="ProtNLM"/>
    </source>
</evidence>
<accession>A0A1B7LCG8</accession>
<dbReference type="OrthoDB" id="6162707at2"/>
<protein>
    <recommendedName>
        <fullName evidence="3">Type III-B CRISPR module-associated protein Cmr3</fullName>
    </recommendedName>
</protein>